<dbReference type="InterPro" id="IPR022575">
    <property type="entry name" value="NeuroD_DUF"/>
</dbReference>
<dbReference type="Pfam" id="PF12533">
    <property type="entry name" value="Neuro_bHLH"/>
    <property type="match status" value="1"/>
</dbReference>
<evidence type="ECO:0000256" key="2">
    <source>
        <dbReference type="ARBA" id="ARBA00022782"/>
    </source>
</evidence>
<feature type="compositionally biased region" description="Acidic residues" evidence="8">
    <location>
        <begin position="933"/>
        <end position="944"/>
    </location>
</feature>
<dbReference type="GO" id="GO:0003677">
    <property type="term" value="F:DNA binding"/>
    <property type="evidence" value="ECO:0007669"/>
    <property type="project" value="UniProtKB-KW"/>
</dbReference>
<dbReference type="SMART" id="SM01257">
    <property type="entry name" value="KRAP_IP3R_bind"/>
    <property type="match status" value="1"/>
</dbReference>
<dbReference type="GO" id="GO:0046983">
    <property type="term" value="F:protein dimerization activity"/>
    <property type="evidence" value="ECO:0007669"/>
    <property type="project" value="InterPro"/>
</dbReference>
<keyword evidence="1" id="KW-0217">Developmental protein</keyword>
<dbReference type="SUPFAM" id="SSF47459">
    <property type="entry name" value="HLH, helix-loop-helix DNA-binding domain"/>
    <property type="match status" value="1"/>
</dbReference>
<dbReference type="InterPro" id="IPR036638">
    <property type="entry name" value="HLH_DNA-bd_sf"/>
</dbReference>
<feature type="compositionally biased region" description="Basic residues" evidence="8">
    <location>
        <begin position="947"/>
        <end position="959"/>
    </location>
</feature>
<evidence type="ECO:0000256" key="5">
    <source>
        <dbReference type="ARBA" id="ARBA00023125"/>
    </source>
</evidence>
<protein>
    <recommendedName>
        <fullName evidence="9">BHLH domain-containing protein</fullName>
    </recommendedName>
</protein>
<dbReference type="Gene3D" id="4.10.280.10">
    <property type="entry name" value="Helix-loop-helix DNA-binding domain"/>
    <property type="match status" value="1"/>
</dbReference>
<keyword evidence="6" id="KW-0804">Transcription</keyword>
<keyword evidence="2" id="KW-0221">Differentiation</keyword>
<dbReference type="GO" id="GO:0005102">
    <property type="term" value="F:signaling receptor binding"/>
    <property type="evidence" value="ECO:0007669"/>
    <property type="project" value="InterPro"/>
</dbReference>
<dbReference type="PROSITE" id="PS50888">
    <property type="entry name" value="BHLH"/>
    <property type="match status" value="1"/>
</dbReference>
<evidence type="ECO:0000313" key="11">
    <source>
        <dbReference type="Proteomes" id="UP000827986"/>
    </source>
</evidence>
<evidence type="ECO:0000256" key="6">
    <source>
        <dbReference type="ARBA" id="ARBA00023163"/>
    </source>
</evidence>
<dbReference type="CDD" id="cd19721">
    <property type="entry name" value="bHLH_TS_NeuroD4_ATOH3"/>
    <property type="match status" value="1"/>
</dbReference>
<keyword evidence="11" id="KW-1185">Reference proteome</keyword>
<dbReference type="InterPro" id="IPR043444">
    <property type="entry name" value="TESPA1-like"/>
</dbReference>
<organism evidence="10 11">
    <name type="scientific">Mauremys mutica</name>
    <name type="common">yellowpond turtle</name>
    <dbReference type="NCBI Taxonomy" id="74926"/>
    <lineage>
        <taxon>Eukaryota</taxon>
        <taxon>Metazoa</taxon>
        <taxon>Chordata</taxon>
        <taxon>Craniata</taxon>
        <taxon>Vertebrata</taxon>
        <taxon>Euteleostomi</taxon>
        <taxon>Archelosauria</taxon>
        <taxon>Testudinata</taxon>
        <taxon>Testudines</taxon>
        <taxon>Cryptodira</taxon>
        <taxon>Durocryptodira</taxon>
        <taxon>Testudinoidea</taxon>
        <taxon>Geoemydidae</taxon>
        <taxon>Geoemydinae</taxon>
        <taxon>Mauremys</taxon>
    </lineage>
</organism>
<feature type="region of interest" description="Disordered" evidence="8">
    <location>
        <begin position="899"/>
        <end position="960"/>
    </location>
</feature>
<evidence type="ECO:0000259" key="9">
    <source>
        <dbReference type="PROSITE" id="PS50888"/>
    </source>
</evidence>
<dbReference type="SMART" id="SM00353">
    <property type="entry name" value="HLH"/>
    <property type="match status" value="1"/>
</dbReference>
<evidence type="ECO:0000256" key="8">
    <source>
        <dbReference type="SAM" id="MobiDB-lite"/>
    </source>
</evidence>
<keyword evidence="5" id="KW-0238">DNA-binding</keyword>
<feature type="compositionally biased region" description="Polar residues" evidence="8">
    <location>
        <begin position="899"/>
        <end position="909"/>
    </location>
</feature>
<dbReference type="PANTHER" id="PTHR17469:SF1">
    <property type="entry name" value="PROTEIN TESPA1"/>
    <property type="match status" value="1"/>
</dbReference>
<dbReference type="FunFam" id="4.10.280.10:FF:000006">
    <property type="entry name" value="Neurogenic differentiation factor"/>
    <property type="match status" value="1"/>
</dbReference>
<reference evidence="10" key="1">
    <citation type="submission" date="2021-09" db="EMBL/GenBank/DDBJ databases">
        <title>The genome of Mauremys mutica provides insights into the evolution of semi-aquatic lifestyle.</title>
        <authorList>
            <person name="Gong S."/>
            <person name="Gao Y."/>
        </authorList>
    </citation>
    <scope>NUCLEOTIDE SEQUENCE</scope>
    <source>
        <strain evidence="10">MM-2020</strain>
        <tissue evidence="10">Muscle</tissue>
    </source>
</reference>
<dbReference type="InterPro" id="IPR029325">
    <property type="entry name" value="ITPR-bd"/>
</dbReference>
<dbReference type="Proteomes" id="UP000827986">
    <property type="component" value="Unassembled WGS sequence"/>
</dbReference>
<keyword evidence="4" id="KW-0805">Transcription regulation</keyword>
<dbReference type="GO" id="GO:0007399">
    <property type="term" value="P:nervous system development"/>
    <property type="evidence" value="ECO:0007669"/>
    <property type="project" value="UniProtKB-KW"/>
</dbReference>
<evidence type="ECO:0000256" key="4">
    <source>
        <dbReference type="ARBA" id="ARBA00023015"/>
    </source>
</evidence>
<proteinExistence type="predicted"/>
<dbReference type="PANTHER" id="PTHR17469">
    <property type="entry name" value="SPERM SPECIFIC ANTIGEN 2-RELATED"/>
    <property type="match status" value="1"/>
</dbReference>
<dbReference type="Pfam" id="PF14722">
    <property type="entry name" value="KRAP_IP3R_bind"/>
    <property type="match status" value="1"/>
</dbReference>
<accession>A0A9D4AZL8</accession>
<feature type="domain" description="BHLH" evidence="9">
    <location>
        <begin position="967"/>
        <end position="1019"/>
    </location>
</feature>
<dbReference type="Pfam" id="PF00010">
    <property type="entry name" value="HLH"/>
    <property type="match status" value="1"/>
</dbReference>
<evidence type="ECO:0000313" key="10">
    <source>
        <dbReference type="EMBL" id="KAH1176323.1"/>
    </source>
</evidence>
<dbReference type="AlphaFoldDB" id="A0A9D4AZL8"/>
<keyword evidence="3" id="KW-0524">Neurogenesis</keyword>
<gene>
    <name evidence="10" type="ORF">KIL84_021057</name>
</gene>
<dbReference type="EMBL" id="JAHDVG010000475">
    <property type="protein sequence ID" value="KAH1176323.1"/>
    <property type="molecule type" value="Genomic_DNA"/>
</dbReference>
<feature type="region of interest" description="Disordered" evidence="8">
    <location>
        <begin position="735"/>
        <end position="759"/>
    </location>
</feature>
<dbReference type="GO" id="GO:0030154">
    <property type="term" value="P:cell differentiation"/>
    <property type="evidence" value="ECO:0007669"/>
    <property type="project" value="UniProtKB-KW"/>
</dbReference>
<sequence length="1211" mass="130650">MEAASVLSPSSWEKRRAWVRQSRCWRTTVLEEEAAVAVQDVSGLQPPHLDDVFLEGSSSSKIETWLQDCGTSMEVLPEEPGLPAPYGCSSTGTSFEDDLTLGAEALLLPRNEKAAGRTLLEKPWPGRYLHLGHSMASSAISGGTNKTTSSVSEILERCQEDAEEILYNLGFVQDEPQATARIPARFFSAPSQAKGIDFQLFLKAQVQRLEMEDPCLTLASRFQQVEALAATADAFFCLYSYVSKTPLRKISPAQVFWACPEIPNFWVVPAKAEATSPVDRLKKAISRMCLYTSPRAGSPRRASRAPSCRRSSLGSVVQEVLERAREERFRFDQTDIEDVEGAACEMPTGTFECQHRVESSVQEPPSLELAEHVLEHLSHRGEAAPISPGGKGKLHAVPAPPRLQWAPQGLPAGTVGACAAGVGSPGYQEKKGPGEAPMEMAPSKWEVSMDASCPSGGAGSGEEGSYAGGMAAPRACLIPSPGTHYTATKGMGTVGTMWFHLEPREGLRSEAGFALDLSRALSSDNAGSCIARLPHPGGPPGKDGLKAYGGALMCPEELRAEGKGHSPHRGSSHTCGSLDVAHPQEQDTKVPGPALLSLEEVPASWVAGGGSMLHGPCWAPTLPLQEDDSFELEEVQSTSEDEGGTPEAAAWLPAPALTRHRRRFMLHAHSAHSDSSGFVEEPAPSSTPTTQLPDTACSELGRPVGGPCGTGQAVGQRPASEQRWARAGLRGALGGAVLPSRRSQPQVTRGPSERGGVTRPAQWCRNCTRGSFQNCRGPGASRRAEELPEGSVVLKVAEKEQPSLAGSDPGPLGPGGAGWREELARALVLNPRAGRSAWRSVADSGTDGDSPCAAGRVGALTPDSGQAVCLALVTFQYKTSEMTKTYAKPKEMSELVSSQSWMDEALSSQDEMKEEDSRQAPYGMMAGLNEERDSIEEEEEEEDGEKPKRRGPKKKKMTKARLERFRARRVKANARERTRMHGLNDALDNLRRVMPCYSKTQKLSKIETLRLARNYIWALSEVLETGQTPEGKGFVEMLCKGLSQPTSNLVAGCLQLGPQSLFLEKHEEKSPVCDSAIPSHTFNYQSPGLPSPPYGNMETHLLHLKPPTFKSLVDPSFGSHHPDCTTPPYEGPLTPPLSISGNFSLKQDGSPDLDKSYTFMAHYPSVSLAGAHGHTSHFQSTVPRYELPIDMSYESYPHHVVGPQLNAIFNE</sequence>
<evidence type="ECO:0000256" key="7">
    <source>
        <dbReference type="ARBA" id="ARBA00023242"/>
    </source>
</evidence>
<dbReference type="InterPro" id="IPR011598">
    <property type="entry name" value="bHLH_dom"/>
</dbReference>
<comment type="caution">
    <text evidence="10">The sequence shown here is derived from an EMBL/GenBank/DDBJ whole genome shotgun (WGS) entry which is preliminary data.</text>
</comment>
<evidence type="ECO:0000256" key="1">
    <source>
        <dbReference type="ARBA" id="ARBA00022473"/>
    </source>
</evidence>
<keyword evidence="7" id="KW-0539">Nucleus</keyword>
<name>A0A9D4AZL8_9SAUR</name>
<evidence type="ECO:0000256" key="3">
    <source>
        <dbReference type="ARBA" id="ARBA00022902"/>
    </source>
</evidence>